<dbReference type="InterPro" id="IPR027417">
    <property type="entry name" value="P-loop_NTPase"/>
</dbReference>
<feature type="domain" description="Helicase ATP-binding" evidence="2">
    <location>
        <begin position="107"/>
        <end position="284"/>
    </location>
</feature>
<accession>Q4UL03</accession>
<dbReference type="GO" id="GO:0009307">
    <property type="term" value="P:DNA restriction-modification system"/>
    <property type="evidence" value="ECO:0007669"/>
    <property type="project" value="UniProtKB-KW"/>
</dbReference>
<dbReference type="InterPro" id="IPR051268">
    <property type="entry name" value="Type-I_R_enzyme_R_subunit"/>
</dbReference>
<name>Q4UL03_RICFE</name>
<dbReference type="EMBL" id="CP000053">
    <property type="protein sequence ID" value="AAY61770.1"/>
    <property type="molecule type" value="Genomic_DNA"/>
</dbReference>
<evidence type="ECO:0000259" key="2">
    <source>
        <dbReference type="SMART" id="SM00487"/>
    </source>
</evidence>
<sequence length="288" mass="33571">MFHCSILFLCHCNFSFCYIFFYTTFEKFTHLFGQCHLIRVLINTPLPEDIKNNLYTGDFVSCREHFDKQELDGNIEPTEQDKVLYALCRPERLLDLVANFCVFDNSVRKIARHHQFFATHVIAKRVFQDDKHTIRKGGVIWHTQGTGKSLTMIFIAKFLLESANIASPRIIIITDRIELDEQIKHAFKNCGFEPKLATSSKNLIELLRGGTSVITSVIHKFNKAFFQGFQDFNNNIFVLVDESHRTQYGDLADKMRIILPNACYLGFYWYTAFKRAKKHYGEVWRANS</sequence>
<dbReference type="KEGG" id="rfe:RF_0919"/>
<dbReference type="InterPro" id="IPR014001">
    <property type="entry name" value="Helicase_ATP-bd"/>
</dbReference>
<evidence type="ECO:0000256" key="1">
    <source>
        <dbReference type="ARBA" id="ARBA00022747"/>
    </source>
</evidence>
<dbReference type="Pfam" id="PF18766">
    <property type="entry name" value="SWI2_SNF2"/>
    <property type="match status" value="1"/>
</dbReference>
<gene>
    <name evidence="3" type="ordered locus">RF_0919</name>
</gene>
<protein>
    <submittedName>
        <fullName evidence="3">Type I site-specific restriction-modification system, R (Restriction) subunit</fullName>
    </submittedName>
</protein>
<dbReference type="eggNOG" id="COG0610">
    <property type="taxonomic scope" value="Bacteria"/>
</dbReference>
<dbReference type="PANTHER" id="PTHR30195">
    <property type="entry name" value="TYPE I SITE-SPECIFIC DEOXYRIBONUCLEASE PROTEIN SUBUNIT M AND R"/>
    <property type="match status" value="1"/>
</dbReference>
<dbReference type="PANTHER" id="PTHR30195:SF15">
    <property type="entry name" value="TYPE I RESTRICTION ENZYME HINDI ENDONUCLEASE SUBUNIT"/>
    <property type="match status" value="1"/>
</dbReference>
<dbReference type="AlphaFoldDB" id="Q4UL03"/>
<proteinExistence type="predicted"/>
<dbReference type="STRING" id="315456.RF_0919"/>
<keyword evidence="4" id="KW-1185">Reference proteome</keyword>
<organism evidence="3 4">
    <name type="scientific">Rickettsia felis (strain ATCC VR-1525 / URRWXCal2)</name>
    <name type="common">Rickettsia azadi</name>
    <dbReference type="NCBI Taxonomy" id="315456"/>
    <lineage>
        <taxon>Bacteria</taxon>
        <taxon>Pseudomonadati</taxon>
        <taxon>Pseudomonadota</taxon>
        <taxon>Alphaproteobacteria</taxon>
        <taxon>Rickettsiales</taxon>
        <taxon>Rickettsiaceae</taxon>
        <taxon>Rickettsieae</taxon>
        <taxon>Rickettsia</taxon>
        <taxon>spotted fever group</taxon>
    </lineage>
</organism>
<dbReference type="Proteomes" id="UP000008548">
    <property type="component" value="Chromosome"/>
</dbReference>
<dbReference type="SUPFAM" id="SSF52540">
    <property type="entry name" value="P-loop containing nucleoside triphosphate hydrolases"/>
    <property type="match status" value="1"/>
</dbReference>
<dbReference type="InterPro" id="IPR040980">
    <property type="entry name" value="SWI2_SNF2"/>
</dbReference>
<evidence type="ECO:0000313" key="4">
    <source>
        <dbReference type="Proteomes" id="UP000008548"/>
    </source>
</evidence>
<dbReference type="HOGENOM" id="CLU_966059_0_0_5"/>
<dbReference type="Gene3D" id="3.90.1570.50">
    <property type="match status" value="1"/>
</dbReference>
<dbReference type="Gene3D" id="3.40.50.300">
    <property type="entry name" value="P-loop containing nucleotide triphosphate hydrolases"/>
    <property type="match status" value="1"/>
</dbReference>
<dbReference type="SMART" id="SM00487">
    <property type="entry name" value="DEXDc"/>
    <property type="match status" value="1"/>
</dbReference>
<evidence type="ECO:0000313" key="3">
    <source>
        <dbReference type="EMBL" id="AAY61770.1"/>
    </source>
</evidence>
<reference evidence="3 4" key="1">
    <citation type="journal article" date="2005" name="PLoS Biol.">
        <title>The genome sequence of Rickettsia felis identifies the first putative conjugative plasmid in an obligate intracellular parasite.</title>
        <authorList>
            <person name="Ogata H."/>
            <person name="Renesto P."/>
            <person name="Audic S."/>
            <person name="Robert C."/>
            <person name="Blanc G."/>
            <person name="Fournier P.E."/>
            <person name="Parinello H."/>
            <person name="Claverie J.M."/>
            <person name="Raoult D."/>
        </authorList>
    </citation>
    <scope>NUCLEOTIDE SEQUENCE [LARGE SCALE GENOMIC DNA]</scope>
    <source>
        <strain evidence="4">ATCC VR-1525 / URRWXCal2</strain>
    </source>
</reference>
<keyword evidence="1" id="KW-0680">Restriction system</keyword>
<dbReference type="REBASE" id="11159">
    <property type="entry name" value="RfeORF918P"/>
</dbReference>